<dbReference type="InterPro" id="IPR013324">
    <property type="entry name" value="RNA_pol_sigma_r3/r4-like"/>
</dbReference>
<dbReference type="EMBL" id="BSFI01000002">
    <property type="protein sequence ID" value="GLK66718.1"/>
    <property type="molecule type" value="Genomic_DNA"/>
</dbReference>
<evidence type="ECO:0000256" key="2">
    <source>
        <dbReference type="ARBA" id="ARBA00023015"/>
    </source>
</evidence>
<dbReference type="NCBIfam" id="TIGR02937">
    <property type="entry name" value="sigma70-ECF"/>
    <property type="match status" value="1"/>
</dbReference>
<dbReference type="GO" id="GO:0016987">
    <property type="term" value="F:sigma factor activity"/>
    <property type="evidence" value="ECO:0007669"/>
    <property type="project" value="UniProtKB-KW"/>
</dbReference>
<dbReference type="InterPro" id="IPR007627">
    <property type="entry name" value="RNA_pol_sigma70_r2"/>
</dbReference>
<gene>
    <name evidence="8" type="ORF">GCM10008179_03560</name>
</gene>
<feature type="domain" description="RNA polymerase sigma-70 region 2" evidence="6">
    <location>
        <begin position="59"/>
        <end position="126"/>
    </location>
</feature>
<feature type="domain" description="RNA polymerase sigma factor 70 region 4 type 2" evidence="7">
    <location>
        <begin position="163"/>
        <end position="209"/>
    </location>
</feature>
<evidence type="ECO:0000256" key="1">
    <source>
        <dbReference type="ARBA" id="ARBA00010641"/>
    </source>
</evidence>
<dbReference type="InterPro" id="IPR014284">
    <property type="entry name" value="RNA_pol_sigma-70_dom"/>
</dbReference>
<comment type="similarity">
    <text evidence="1">Belongs to the sigma-70 factor family. ECF subfamily.</text>
</comment>
<dbReference type="GO" id="GO:0006352">
    <property type="term" value="P:DNA-templated transcription initiation"/>
    <property type="evidence" value="ECO:0007669"/>
    <property type="project" value="InterPro"/>
</dbReference>
<evidence type="ECO:0000256" key="3">
    <source>
        <dbReference type="ARBA" id="ARBA00023082"/>
    </source>
</evidence>
<dbReference type="Gene3D" id="1.10.1740.10">
    <property type="match status" value="1"/>
</dbReference>
<dbReference type="Pfam" id="PF04542">
    <property type="entry name" value="Sigma70_r2"/>
    <property type="match status" value="1"/>
</dbReference>
<dbReference type="SUPFAM" id="SSF88659">
    <property type="entry name" value="Sigma3 and sigma4 domains of RNA polymerase sigma factors"/>
    <property type="match status" value="1"/>
</dbReference>
<dbReference type="AlphaFoldDB" id="A0A9W6MUB6"/>
<dbReference type="Proteomes" id="UP001143372">
    <property type="component" value="Unassembled WGS sequence"/>
</dbReference>
<comment type="caution">
    <text evidence="8">The sequence shown here is derived from an EMBL/GenBank/DDBJ whole genome shotgun (WGS) entry which is preliminary data.</text>
</comment>
<reference evidence="8" key="1">
    <citation type="journal article" date="2014" name="Int. J. Syst. Evol. Microbiol.">
        <title>Complete genome sequence of Corynebacterium casei LMG S-19264T (=DSM 44701T), isolated from a smear-ripened cheese.</title>
        <authorList>
            <consortium name="US DOE Joint Genome Institute (JGI-PGF)"/>
            <person name="Walter F."/>
            <person name="Albersmeier A."/>
            <person name="Kalinowski J."/>
            <person name="Ruckert C."/>
        </authorList>
    </citation>
    <scope>NUCLEOTIDE SEQUENCE</scope>
    <source>
        <strain evidence="8">VKM B-2347</strain>
    </source>
</reference>
<dbReference type="InterPro" id="IPR039425">
    <property type="entry name" value="RNA_pol_sigma-70-like"/>
</dbReference>
<protein>
    <submittedName>
        <fullName evidence="8">RNA polymerase sigma factor</fullName>
    </submittedName>
</protein>
<evidence type="ECO:0000313" key="8">
    <source>
        <dbReference type="EMBL" id="GLK66718.1"/>
    </source>
</evidence>
<organism evidence="8 9">
    <name type="scientific">Hansschlegelia plantiphila</name>
    <dbReference type="NCBI Taxonomy" id="374655"/>
    <lineage>
        <taxon>Bacteria</taxon>
        <taxon>Pseudomonadati</taxon>
        <taxon>Pseudomonadota</taxon>
        <taxon>Alphaproteobacteria</taxon>
        <taxon>Hyphomicrobiales</taxon>
        <taxon>Methylopilaceae</taxon>
        <taxon>Hansschlegelia</taxon>
    </lineage>
</organism>
<evidence type="ECO:0000313" key="9">
    <source>
        <dbReference type="Proteomes" id="UP001143372"/>
    </source>
</evidence>
<evidence type="ECO:0000256" key="4">
    <source>
        <dbReference type="ARBA" id="ARBA00023125"/>
    </source>
</evidence>
<proteinExistence type="inferred from homology"/>
<dbReference type="PANTHER" id="PTHR43133">
    <property type="entry name" value="RNA POLYMERASE ECF-TYPE SIGMA FACTO"/>
    <property type="match status" value="1"/>
</dbReference>
<keyword evidence="2" id="KW-0805">Transcription regulation</keyword>
<evidence type="ECO:0000256" key="5">
    <source>
        <dbReference type="ARBA" id="ARBA00023163"/>
    </source>
</evidence>
<dbReference type="GO" id="GO:0003677">
    <property type="term" value="F:DNA binding"/>
    <property type="evidence" value="ECO:0007669"/>
    <property type="project" value="UniProtKB-KW"/>
</dbReference>
<reference evidence="8" key="2">
    <citation type="submission" date="2023-01" db="EMBL/GenBank/DDBJ databases">
        <authorList>
            <person name="Sun Q."/>
            <person name="Evtushenko L."/>
        </authorList>
    </citation>
    <scope>NUCLEOTIDE SEQUENCE</scope>
    <source>
        <strain evidence="8">VKM B-2347</strain>
    </source>
</reference>
<name>A0A9W6MUB6_9HYPH</name>
<dbReference type="InterPro" id="IPR013249">
    <property type="entry name" value="RNA_pol_sigma70_r4_t2"/>
</dbReference>
<keyword evidence="4" id="KW-0238">DNA-binding</keyword>
<accession>A0A9W6MUB6</accession>
<evidence type="ECO:0000259" key="7">
    <source>
        <dbReference type="Pfam" id="PF08281"/>
    </source>
</evidence>
<dbReference type="PANTHER" id="PTHR43133:SF8">
    <property type="entry name" value="RNA POLYMERASE SIGMA FACTOR HI_1459-RELATED"/>
    <property type="match status" value="1"/>
</dbReference>
<dbReference type="InterPro" id="IPR013325">
    <property type="entry name" value="RNA_pol_sigma_r2"/>
</dbReference>
<keyword evidence="9" id="KW-1185">Reference proteome</keyword>
<dbReference type="Pfam" id="PF08281">
    <property type="entry name" value="Sigma70_r4_2"/>
    <property type="match status" value="1"/>
</dbReference>
<dbReference type="InterPro" id="IPR036388">
    <property type="entry name" value="WH-like_DNA-bd_sf"/>
</dbReference>
<dbReference type="Gene3D" id="1.10.10.10">
    <property type="entry name" value="Winged helix-like DNA-binding domain superfamily/Winged helix DNA-binding domain"/>
    <property type="match status" value="1"/>
</dbReference>
<sequence length="219" mass="24182">MRRGRECGMTAAISLISSAPGVRRVPGFDPARPERAAADEDDALMARVAEGDQRAFARLVARHSPRAQALAHRFTGAAGEAEDIVQEAFWRVWRSAGRWTPGGARFSTWLHRIVVNLCVDHDRRRRIRRLLPFADAFDPPSDDVGPERTIVGRGEMAALRIDIGKLPARQRAALLLSADGERSNAEIATVLQTTEKAVESMLVRARRTLRGKLAARGEM</sequence>
<evidence type="ECO:0000259" key="6">
    <source>
        <dbReference type="Pfam" id="PF04542"/>
    </source>
</evidence>
<dbReference type="SUPFAM" id="SSF88946">
    <property type="entry name" value="Sigma2 domain of RNA polymerase sigma factors"/>
    <property type="match status" value="1"/>
</dbReference>
<keyword evidence="5" id="KW-0804">Transcription</keyword>
<keyword evidence="3" id="KW-0731">Sigma factor</keyword>